<feature type="compositionally biased region" description="Pro residues" evidence="1">
    <location>
        <begin position="18"/>
        <end position="59"/>
    </location>
</feature>
<accession>A0ABN2MP98</accession>
<proteinExistence type="predicted"/>
<protein>
    <submittedName>
        <fullName evidence="2">Uncharacterized protein</fullName>
    </submittedName>
</protein>
<reference evidence="2 3" key="1">
    <citation type="journal article" date="2019" name="Int. J. Syst. Evol. Microbiol.">
        <title>The Global Catalogue of Microorganisms (GCM) 10K type strain sequencing project: providing services to taxonomists for standard genome sequencing and annotation.</title>
        <authorList>
            <consortium name="The Broad Institute Genomics Platform"/>
            <consortium name="The Broad Institute Genome Sequencing Center for Infectious Disease"/>
            <person name="Wu L."/>
            <person name="Ma J."/>
        </authorList>
    </citation>
    <scope>NUCLEOTIDE SEQUENCE [LARGE SCALE GENOMIC DNA]</scope>
    <source>
        <strain evidence="2 3">JCM 13250</strain>
    </source>
</reference>
<dbReference type="Proteomes" id="UP001500218">
    <property type="component" value="Unassembled WGS sequence"/>
</dbReference>
<feature type="region of interest" description="Disordered" evidence="1">
    <location>
        <begin position="1"/>
        <end position="97"/>
    </location>
</feature>
<evidence type="ECO:0000313" key="3">
    <source>
        <dbReference type="Proteomes" id="UP001500218"/>
    </source>
</evidence>
<organism evidence="2 3">
    <name type="scientific">Luedemannella flava</name>
    <dbReference type="NCBI Taxonomy" id="349316"/>
    <lineage>
        <taxon>Bacteria</taxon>
        <taxon>Bacillati</taxon>
        <taxon>Actinomycetota</taxon>
        <taxon>Actinomycetes</taxon>
        <taxon>Micromonosporales</taxon>
        <taxon>Micromonosporaceae</taxon>
        <taxon>Luedemannella</taxon>
    </lineage>
</organism>
<feature type="compositionally biased region" description="Pro residues" evidence="1">
    <location>
        <begin position="1"/>
        <end position="10"/>
    </location>
</feature>
<gene>
    <name evidence="2" type="ORF">GCM10009682_59770</name>
</gene>
<sequence length="291" mass="31166">MSAPQQPHPGQPGYQAPPDYPAPQQPYAYPPRPGHAPPPGYPQPGYPTHPGYPPQPGPHGAPGYPGYTVPPPGYAPAPPAHVGQPPADPPPAFVLPPGFLAAQAQGQPAPPPSTGPGWWRRNWWGLLVIVPLLVTALGPELPELYRKWHNTKPNERVHVAGGQWASFGGGRIRLISLKRAPALTTYEGRPYTPPVTMQIWQATVEVDVTEDADLEGCDFSVADARGRVFSASPQELNGVDVDRASCLRPFDAPKTGPFTVVATFATSALPQGLRVTVGTELPRYLWLTAPD</sequence>
<evidence type="ECO:0000313" key="2">
    <source>
        <dbReference type="EMBL" id="GAA1833467.1"/>
    </source>
</evidence>
<comment type="caution">
    <text evidence="2">The sequence shown here is derived from an EMBL/GenBank/DDBJ whole genome shotgun (WGS) entry which is preliminary data.</text>
</comment>
<name>A0ABN2MP98_9ACTN</name>
<dbReference type="EMBL" id="BAAALT010000279">
    <property type="protein sequence ID" value="GAA1833467.1"/>
    <property type="molecule type" value="Genomic_DNA"/>
</dbReference>
<keyword evidence="3" id="KW-1185">Reference proteome</keyword>
<dbReference type="RefSeq" id="WP_344139610.1">
    <property type="nucleotide sequence ID" value="NZ_BAAALT010000279.1"/>
</dbReference>
<feature type="compositionally biased region" description="Pro residues" evidence="1">
    <location>
        <begin position="68"/>
        <end position="79"/>
    </location>
</feature>
<evidence type="ECO:0000256" key="1">
    <source>
        <dbReference type="SAM" id="MobiDB-lite"/>
    </source>
</evidence>